<dbReference type="Proteomes" id="UP001642487">
    <property type="component" value="Chromosome 6"/>
</dbReference>
<reference evidence="1 2" key="1">
    <citation type="submission" date="2024-03" db="EMBL/GenBank/DDBJ databases">
        <authorList>
            <person name="Gkanogiannis A."/>
            <person name="Becerra Lopez-Lavalle L."/>
        </authorList>
    </citation>
    <scope>NUCLEOTIDE SEQUENCE [LARGE SCALE GENOMIC DNA]</scope>
</reference>
<evidence type="ECO:0000313" key="1">
    <source>
        <dbReference type="EMBL" id="CAK9324061.1"/>
    </source>
</evidence>
<proteinExistence type="predicted"/>
<accession>A0ABP0YUL8</accession>
<dbReference type="EMBL" id="OZ021740">
    <property type="protein sequence ID" value="CAK9324061.1"/>
    <property type="molecule type" value="Genomic_DNA"/>
</dbReference>
<organism evidence="1 2">
    <name type="scientific">Citrullus colocynthis</name>
    <name type="common">colocynth</name>
    <dbReference type="NCBI Taxonomy" id="252529"/>
    <lineage>
        <taxon>Eukaryota</taxon>
        <taxon>Viridiplantae</taxon>
        <taxon>Streptophyta</taxon>
        <taxon>Embryophyta</taxon>
        <taxon>Tracheophyta</taxon>
        <taxon>Spermatophyta</taxon>
        <taxon>Magnoliopsida</taxon>
        <taxon>eudicotyledons</taxon>
        <taxon>Gunneridae</taxon>
        <taxon>Pentapetalae</taxon>
        <taxon>rosids</taxon>
        <taxon>fabids</taxon>
        <taxon>Cucurbitales</taxon>
        <taxon>Cucurbitaceae</taxon>
        <taxon>Benincaseae</taxon>
        <taxon>Citrullus</taxon>
    </lineage>
</organism>
<sequence length="63" mass="6785">MASVGDSSAVWSCELVVREAHAVARGAIVCGFVRPIQLTSQWPSTTVLRFVRQLSSSLPSLEP</sequence>
<evidence type="ECO:0000313" key="2">
    <source>
        <dbReference type="Proteomes" id="UP001642487"/>
    </source>
</evidence>
<name>A0ABP0YUL8_9ROSI</name>
<protein>
    <submittedName>
        <fullName evidence="1">Uncharacterized protein</fullName>
    </submittedName>
</protein>
<keyword evidence="2" id="KW-1185">Reference proteome</keyword>
<gene>
    <name evidence="1" type="ORF">CITCOLO1_LOCUS16283</name>
</gene>